<keyword evidence="12" id="KW-1185">Reference proteome</keyword>
<name>A0A540VB66_9CHLR</name>
<protein>
    <submittedName>
        <fullName evidence="11">S8 family serine peptidase</fullName>
    </submittedName>
</protein>
<dbReference type="PANTHER" id="PTHR43806">
    <property type="entry name" value="PEPTIDASE S8"/>
    <property type="match status" value="1"/>
</dbReference>
<comment type="caution">
    <text evidence="11">The sequence shown here is derived from an EMBL/GenBank/DDBJ whole genome shotgun (WGS) entry which is preliminary data.</text>
</comment>
<dbReference type="OrthoDB" id="9798386at2"/>
<dbReference type="InterPro" id="IPR013783">
    <property type="entry name" value="Ig-like_fold"/>
</dbReference>
<dbReference type="InterPro" id="IPR018905">
    <property type="entry name" value="A-galactase_NEW3"/>
</dbReference>
<dbReference type="Pfam" id="PF00082">
    <property type="entry name" value="Peptidase_S8"/>
    <property type="match status" value="1"/>
</dbReference>
<keyword evidence="3 5" id="KW-0378">Hydrolase</keyword>
<dbReference type="InterPro" id="IPR000209">
    <property type="entry name" value="Peptidase_S8/S53_dom"/>
</dbReference>
<evidence type="ECO:0000256" key="4">
    <source>
        <dbReference type="ARBA" id="ARBA00022825"/>
    </source>
</evidence>
<dbReference type="InterPro" id="IPR015500">
    <property type="entry name" value="Peptidase_S8_subtilisin-rel"/>
</dbReference>
<dbReference type="EMBL" id="VIGC01000029">
    <property type="protein sequence ID" value="TQE94008.1"/>
    <property type="molecule type" value="Genomic_DNA"/>
</dbReference>
<evidence type="ECO:0000313" key="12">
    <source>
        <dbReference type="Proteomes" id="UP000317371"/>
    </source>
</evidence>
<evidence type="ECO:0000259" key="8">
    <source>
        <dbReference type="Pfam" id="PF00082"/>
    </source>
</evidence>
<evidence type="ECO:0000256" key="7">
    <source>
        <dbReference type="SAM" id="MobiDB-lite"/>
    </source>
</evidence>
<dbReference type="Pfam" id="PF10633">
    <property type="entry name" value="NPCBM_assoc"/>
    <property type="match status" value="1"/>
</dbReference>
<dbReference type="PANTHER" id="PTHR43806:SF11">
    <property type="entry name" value="CEREVISIN-RELATED"/>
    <property type="match status" value="1"/>
</dbReference>
<keyword evidence="4 5" id="KW-0720">Serine protease</keyword>
<evidence type="ECO:0000256" key="6">
    <source>
        <dbReference type="RuleBase" id="RU003355"/>
    </source>
</evidence>
<evidence type="ECO:0000259" key="9">
    <source>
        <dbReference type="Pfam" id="PF01345"/>
    </source>
</evidence>
<feature type="domain" description="Alpha-galactosidase NEW3" evidence="10">
    <location>
        <begin position="1240"/>
        <end position="1307"/>
    </location>
</feature>
<dbReference type="SUPFAM" id="SSF52743">
    <property type="entry name" value="Subtilisin-like"/>
    <property type="match status" value="1"/>
</dbReference>
<dbReference type="PROSITE" id="PS00137">
    <property type="entry name" value="SUBTILASE_HIS"/>
    <property type="match status" value="1"/>
</dbReference>
<evidence type="ECO:0000256" key="1">
    <source>
        <dbReference type="ARBA" id="ARBA00011073"/>
    </source>
</evidence>
<dbReference type="InParanoid" id="A0A540VB66"/>
<evidence type="ECO:0000256" key="2">
    <source>
        <dbReference type="ARBA" id="ARBA00022670"/>
    </source>
</evidence>
<dbReference type="PRINTS" id="PR00723">
    <property type="entry name" value="SUBTILISIN"/>
</dbReference>
<feature type="domain" description="DUF11" evidence="9">
    <location>
        <begin position="962"/>
        <end position="1052"/>
    </location>
</feature>
<reference evidence="11 12" key="1">
    <citation type="submission" date="2019-06" db="EMBL/GenBank/DDBJ databases">
        <title>Genome sequence of Litorilinea aerophila BAA-2444.</title>
        <authorList>
            <person name="Maclea K.S."/>
            <person name="Maurais E.G."/>
            <person name="Iannazzi L.C."/>
        </authorList>
    </citation>
    <scope>NUCLEOTIDE SEQUENCE [LARGE SCALE GENOMIC DNA]</scope>
    <source>
        <strain evidence="11 12">ATCC BAA-2444</strain>
    </source>
</reference>
<feature type="active site" description="Charge relay system" evidence="5">
    <location>
        <position position="174"/>
    </location>
</feature>
<evidence type="ECO:0000313" key="11">
    <source>
        <dbReference type="EMBL" id="TQE94008.1"/>
    </source>
</evidence>
<sequence>MKHPRWRRLLLPLWGAALAAALFFSLNGPPASGQGPDFPAADPDTAALLERLQAQGSLRLIVMLDVPWRLEALQQVGAADAQAAAVAQAQQGVLASLPADGIANPIADPTFPDLSLEVTSPEALAALLADPRVRRVYPALEVPPLLYESVPLIRGHFAHTLFYRGNGQAVVVMDTGVDRFHPALSGKVVAGACFSTPGGGATSLCPGGASSSTTLASGQSCASSISGCDHGTHVAGIVAGVAPEADLISIQVFRRATDSGTNTPCANANRTSPCTLSSAADIDAALAYVYNTLRGQHNIAAINMSLGGGKYTALCDQFESTKLRIDALTAAGIAVVVATGNSGFTDAMGWPACHSSTVKVSATDKSDRVASFANVAPFMDVFAPGVSIYAPVLANQYQFKSGTSMAAPHVAGAFAVMAEALASGSNPPGGAAKVFRIRTLLRDTGIPVNDNRSGGSTTKPRIDLYAALCGEITCDSDDYPTLFIGQTRSAAINPGSDRDFFFYNGQAGDRLTVAVDRTSGSMDPYVELFDPDGTRVAVNNNGGDGLNAFINGYILQQTGRYLIRVRSANNLAGSYQIRLSQEVVTLNPAPHITVISPNRASANPFASDFWVRIDGRNFLPTSRVYWNGSLRSMFYSSSNRIWIRVRGSDINFPAPRTAFISVQNPGPGGGYSNVFPFSVQFPFLGESELLAPPLESTITTGVTTTFALRWTAPVTATTWRSMQSMDLILRDQQDNVAAWVRVIEQPGPNSFYTLLNGAQTGQPVGEGEPAPDEPQRQQGLPGEDRLLVITDTVTLVLAESEFFGSGLTAIMTPTLVFGPNAVGTYNVEFRVDRKVEDPDQLAEDEDLVQEDILGRITIVPADCPAPVRDVTLSGPQDGLVGVDYLFSATVDPGAPTQPITYTWAPEPLSGQGTPQATYRWEDAGLQVVSVGVENCVGVETGAPNFAAAVHPVGTYATVEPNLSITKRGPATTLAGVPLTYTLTVRNAGAMTATNVLVTDTLPAGAAYVSGGTLTGDQVRWELAELSPYGTSVSLVYTVTASSHLTNTAYGASADGGVSTTGAQTVTTYRVDAQAQASPTVTATLVYTGPSAQAGAASMQASTVLTVPPGAVFAETILAYSEKDEPGYPLPEDRHGAGRAFELAFYQEDQAKTDLTLAEAISVSLGYDADTVPDLAEAGLQLYRWDGSGWSQEGITCTVNPAQGQVDCHVEAAQMGRYALFYPRLAALTVAGGGQSQKGAAGATVRYTLTVTNTGTGADSFAVAVNGAWPASPSPSSVGPLNAGEAASFTVDVTIPADAAPGASDVTGVTVTSAWDSTVRAEAQLTTTVEAPAQEEWRVYLPNVQR</sequence>
<keyword evidence="2 5" id="KW-0645">Protease</keyword>
<dbReference type="InterPro" id="IPR047589">
    <property type="entry name" value="DUF11_rpt"/>
</dbReference>
<feature type="region of interest" description="Disordered" evidence="7">
    <location>
        <begin position="756"/>
        <end position="781"/>
    </location>
</feature>
<feature type="domain" description="Peptidase S8/S53" evidence="8">
    <location>
        <begin position="165"/>
        <end position="426"/>
    </location>
</feature>
<proteinExistence type="inferred from homology"/>
<organism evidence="11 12">
    <name type="scientific">Litorilinea aerophila</name>
    <dbReference type="NCBI Taxonomy" id="1204385"/>
    <lineage>
        <taxon>Bacteria</taxon>
        <taxon>Bacillati</taxon>
        <taxon>Chloroflexota</taxon>
        <taxon>Caldilineae</taxon>
        <taxon>Caldilineales</taxon>
        <taxon>Caldilineaceae</taxon>
        <taxon>Litorilinea</taxon>
    </lineage>
</organism>
<dbReference type="InterPro" id="IPR036852">
    <property type="entry name" value="Peptidase_S8/S53_dom_sf"/>
</dbReference>
<dbReference type="InterPro" id="IPR022398">
    <property type="entry name" value="Peptidase_S8_His-AS"/>
</dbReference>
<dbReference type="InterPro" id="IPR050131">
    <property type="entry name" value="Peptidase_S8_subtilisin-like"/>
</dbReference>
<dbReference type="Gene3D" id="2.60.120.380">
    <property type="match status" value="1"/>
</dbReference>
<dbReference type="GO" id="GO:0004252">
    <property type="term" value="F:serine-type endopeptidase activity"/>
    <property type="evidence" value="ECO:0007669"/>
    <property type="project" value="UniProtKB-UniRule"/>
</dbReference>
<dbReference type="PROSITE" id="PS51892">
    <property type="entry name" value="SUBTILASE"/>
    <property type="match status" value="1"/>
</dbReference>
<dbReference type="RefSeq" id="WP_141611692.1">
    <property type="nucleotide sequence ID" value="NZ_VIGC02000029.1"/>
</dbReference>
<comment type="similarity">
    <text evidence="1 5 6">Belongs to the peptidase S8 family.</text>
</comment>
<dbReference type="SUPFAM" id="SSF81296">
    <property type="entry name" value="E set domains"/>
    <property type="match status" value="1"/>
</dbReference>
<dbReference type="PROSITE" id="PS00138">
    <property type="entry name" value="SUBTILASE_SER"/>
    <property type="match status" value="1"/>
</dbReference>
<evidence type="ECO:0000256" key="3">
    <source>
        <dbReference type="ARBA" id="ARBA00022801"/>
    </source>
</evidence>
<evidence type="ECO:0000256" key="5">
    <source>
        <dbReference type="PROSITE-ProRule" id="PRU01240"/>
    </source>
</evidence>
<dbReference type="PROSITE" id="PS00136">
    <property type="entry name" value="SUBTILASE_ASP"/>
    <property type="match status" value="1"/>
</dbReference>
<dbReference type="Pfam" id="PF01345">
    <property type="entry name" value="DUF11"/>
    <property type="match status" value="1"/>
</dbReference>
<accession>A0A540VB66</accession>
<feature type="active site" description="Charge relay system" evidence="5">
    <location>
        <position position="404"/>
    </location>
</feature>
<dbReference type="InterPro" id="IPR023828">
    <property type="entry name" value="Peptidase_S8_Ser-AS"/>
</dbReference>
<feature type="active site" description="Charge relay system" evidence="5">
    <location>
        <position position="230"/>
    </location>
</feature>
<gene>
    <name evidence="11" type="ORF">FKZ61_18715</name>
</gene>
<dbReference type="InterPro" id="IPR001434">
    <property type="entry name" value="OmcB-like_DUF11"/>
</dbReference>
<dbReference type="Gene3D" id="3.40.50.200">
    <property type="entry name" value="Peptidase S8/S53 domain"/>
    <property type="match status" value="1"/>
</dbReference>
<dbReference type="NCBIfam" id="TIGR01451">
    <property type="entry name" value="B_ant_repeat"/>
    <property type="match status" value="1"/>
</dbReference>
<dbReference type="Gene3D" id="2.60.40.10">
    <property type="entry name" value="Immunoglobulins"/>
    <property type="match status" value="1"/>
</dbReference>
<evidence type="ECO:0000259" key="10">
    <source>
        <dbReference type="Pfam" id="PF10633"/>
    </source>
</evidence>
<dbReference type="GO" id="GO:0006508">
    <property type="term" value="P:proteolysis"/>
    <property type="evidence" value="ECO:0007669"/>
    <property type="project" value="UniProtKB-KW"/>
</dbReference>
<dbReference type="InterPro" id="IPR023827">
    <property type="entry name" value="Peptidase_S8_Asp-AS"/>
</dbReference>
<dbReference type="Proteomes" id="UP000317371">
    <property type="component" value="Unassembled WGS sequence"/>
</dbReference>
<dbReference type="InterPro" id="IPR014756">
    <property type="entry name" value="Ig_E-set"/>
</dbReference>